<keyword evidence="1" id="KW-0812">Transmembrane</keyword>
<evidence type="ECO:0000256" key="1">
    <source>
        <dbReference type="SAM" id="Phobius"/>
    </source>
</evidence>
<dbReference type="EMBL" id="CP061800">
    <property type="protein sequence ID" value="QTA86213.1"/>
    <property type="molecule type" value="Genomic_DNA"/>
</dbReference>
<organism evidence="2 3">
    <name type="scientific">Desulfonema magnum</name>
    <dbReference type="NCBI Taxonomy" id="45655"/>
    <lineage>
        <taxon>Bacteria</taxon>
        <taxon>Pseudomonadati</taxon>
        <taxon>Thermodesulfobacteriota</taxon>
        <taxon>Desulfobacteria</taxon>
        <taxon>Desulfobacterales</taxon>
        <taxon>Desulfococcaceae</taxon>
        <taxon>Desulfonema</taxon>
    </lineage>
</organism>
<dbReference type="AlphaFoldDB" id="A0A975BIY9"/>
<dbReference type="Proteomes" id="UP000663722">
    <property type="component" value="Chromosome"/>
</dbReference>
<evidence type="ECO:0000313" key="3">
    <source>
        <dbReference type="Proteomes" id="UP000663722"/>
    </source>
</evidence>
<keyword evidence="3" id="KW-1185">Reference proteome</keyword>
<accession>A0A975BIY9</accession>
<name>A0A975BIY9_9BACT</name>
<keyword evidence="1" id="KW-1133">Transmembrane helix</keyword>
<gene>
    <name evidence="2" type="ORF">dnm_022340</name>
</gene>
<feature type="transmembrane region" description="Helical" evidence="1">
    <location>
        <begin position="6"/>
        <end position="24"/>
    </location>
</feature>
<evidence type="ECO:0000313" key="2">
    <source>
        <dbReference type="EMBL" id="QTA86213.1"/>
    </source>
</evidence>
<protein>
    <submittedName>
        <fullName evidence="2">Uncharacterized protein</fullName>
    </submittedName>
</protein>
<proteinExistence type="predicted"/>
<dbReference type="KEGG" id="dmm:dnm_022340"/>
<sequence length="47" mass="5326">MPACSAGLSLLHLILAPVPLILLFHPRYLLFFHIVRIQLKGLKDCQD</sequence>
<keyword evidence="1" id="KW-0472">Membrane</keyword>
<reference evidence="2" key="1">
    <citation type="journal article" date="2021" name="Microb. Physiol.">
        <title>Proteogenomic Insights into the Physiology of Marine, Sulfate-Reducing, Filamentous Desulfonema limicola and Desulfonema magnum.</title>
        <authorList>
            <person name="Schnaars V."/>
            <person name="Wohlbrand L."/>
            <person name="Scheve S."/>
            <person name="Hinrichs C."/>
            <person name="Reinhardt R."/>
            <person name="Rabus R."/>
        </authorList>
    </citation>
    <scope>NUCLEOTIDE SEQUENCE</scope>
    <source>
        <strain evidence="2">4be13</strain>
    </source>
</reference>